<dbReference type="EMBL" id="CP000886">
    <property type="protein sequence ID" value="ABX66785.1"/>
    <property type="molecule type" value="Genomic_DNA"/>
</dbReference>
<reference evidence="1 2" key="1">
    <citation type="submission" date="2007-11" db="EMBL/GenBank/DDBJ databases">
        <authorList>
            <consortium name="The Salmonella enterica serovar Paratyphi B Genome Sequencing Project"/>
            <person name="McClelland M."/>
            <person name="Sanderson E.K."/>
            <person name="Porwollik S."/>
            <person name="Spieth J."/>
            <person name="Clifton W.S."/>
            <person name="Fulton R."/>
            <person name="Cordes M."/>
            <person name="Wollam A."/>
            <person name="Shah N."/>
            <person name="Pepin K."/>
            <person name="Bhonagiri V."/>
            <person name="Nash W."/>
            <person name="Johnson M."/>
            <person name="Thiruvilangam P."/>
            <person name="Wilson R."/>
        </authorList>
    </citation>
    <scope>NUCLEOTIDE SEQUENCE [LARGE SCALE GENOMIC DNA]</scope>
    <source>
        <strain evidence="2">ATCC BAA-1250 / SPB7</strain>
    </source>
</reference>
<protein>
    <submittedName>
        <fullName evidence="1">Uncharacterized protein</fullName>
    </submittedName>
</protein>
<name>A0A6C6Z0Z4_SALPB</name>
<gene>
    <name evidence="1" type="ordered locus">SPAB_01377</name>
</gene>
<evidence type="ECO:0000313" key="1">
    <source>
        <dbReference type="EMBL" id="ABX66785.1"/>
    </source>
</evidence>
<evidence type="ECO:0000313" key="2">
    <source>
        <dbReference type="Proteomes" id="UP000008556"/>
    </source>
</evidence>
<organism evidence="1 2">
    <name type="scientific">Salmonella paratyphi B (strain ATCC BAA-1250 / SPB7)</name>
    <dbReference type="NCBI Taxonomy" id="1016998"/>
    <lineage>
        <taxon>Bacteria</taxon>
        <taxon>Pseudomonadati</taxon>
        <taxon>Pseudomonadota</taxon>
        <taxon>Gammaproteobacteria</taxon>
        <taxon>Enterobacterales</taxon>
        <taxon>Enterobacteriaceae</taxon>
        <taxon>Salmonella</taxon>
    </lineage>
</organism>
<sequence length="36" mass="3970">MSGCALVSDLLQRREVISIVFSGFSGRFPLNQSPEK</sequence>
<proteinExistence type="predicted"/>
<dbReference type="AlphaFoldDB" id="A0A6C6Z0Z4"/>
<dbReference type="KEGG" id="spq:SPAB_01377"/>
<accession>A0A6C6Z0Z4</accession>
<dbReference type="Proteomes" id="UP000008556">
    <property type="component" value="Chromosome"/>
</dbReference>